<accession>A0A1A2ZBK4</accession>
<sequence>MTRSEPGQSDGQQSATSTRAHILVYGVLPGLALLLAVAAALLKWQDSSARDIDLARSQSVRAAKESAVALLSFRPDTVEKDVEAARSRLTGPFSETYLQVTREVLVPNAKEQQVSATASVPAAASVSATQNHAVVLVFVDQTVTVGSTPPTDAVTGVRVSMDKVGERWLICGWDTI</sequence>
<dbReference type="PANTHER" id="PTHR37042:SF4">
    <property type="entry name" value="OUTER MEMBRANE PROTEIN RV1973"/>
    <property type="match status" value="1"/>
</dbReference>
<dbReference type="RefSeq" id="WP_065014181.1">
    <property type="nucleotide sequence ID" value="NZ_LZKJ01000085.1"/>
</dbReference>
<evidence type="ECO:0000313" key="5">
    <source>
        <dbReference type="Proteomes" id="UP000093592"/>
    </source>
</evidence>
<evidence type="ECO:0000256" key="2">
    <source>
        <dbReference type="ARBA" id="ARBA00023136"/>
    </source>
</evidence>
<dbReference type="Proteomes" id="UP000093592">
    <property type="component" value="Unassembled WGS sequence"/>
</dbReference>
<evidence type="ECO:0000313" key="4">
    <source>
        <dbReference type="EMBL" id="OBI47610.1"/>
    </source>
</evidence>
<dbReference type="PANTHER" id="PTHR37042">
    <property type="entry name" value="OUTER MEMBRANE PROTEIN RV1973"/>
    <property type="match status" value="1"/>
</dbReference>
<organism evidence="4 5">
    <name type="scientific">Mycobacterium kyorinense</name>
    <dbReference type="NCBI Taxonomy" id="487514"/>
    <lineage>
        <taxon>Bacteria</taxon>
        <taxon>Bacillati</taxon>
        <taxon>Actinomycetota</taxon>
        <taxon>Actinomycetes</taxon>
        <taxon>Mycobacteriales</taxon>
        <taxon>Mycobacteriaceae</taxon>
        <taxon>Mycobacterium</taxon>
    </lineage>
</organism>
<dbReference type="OrthoDB" id="3536396at2"/>
<comment type="caution">
    <text evidence="4">The sequence shown here is derived from an EMBL/GenBank/DDBJ whole genome shotgun (WGS) entry which is preliminary data.</text>
</comment>
<keyword evidence="2 3" id="KW-0472">Membrane</keyword>
<dbReference type="AlphaFoldDB" id="A0A1A2ZBK4"/>
<reference evidence="5" key="1">
    <citation type="submission" date="2016-06" db="EMBL/GenBank/DDBJ databases">
        <authorList>
            <person name="Sutton G."/>
            <person name="Brinkac L."/>
            <person name="Sanka R."/>
            <person name="Adams M."/>
            <person name="Lau E."/>
            <person name="Sam S."/>
            <person name="Sreng N."/>
            <person name="Him V."/>
            <person name="Kerleguer A."/>
            <person name="Cheng S."/>
        </authorList>
    </citation>
    <scope>NUCLEOTIDE SEQUENCE [LARGE SCALE GENOMIC DNA]</scope>
    <source>
        <strain evidence="5">E861</strain>
    </source>
</reference>
<name>A0A1A2ZBK4_9MYCO</name>
<comment type="subcellular location">
    <subcellularLocation>
        <location evidence="1">Membrane</location>
    </subcellularLocation>
</comment>
<protein>
    <recommendedName>
        <fullName evidence="6">Mammalian cell entry protein</fullName>
    </recommendedName>
</protein>
<keyword evidence="3" id="KW-1133">Transmembrane helix</keyword>
<evidence type="ECO:0000256" key="3">
    <source>
        <dbReference type="SAM" id="Phobius"/>
    </source>
</evidence>
<gene>
    <name evidence="4" type="ORF">A5707_19255</name>
</gene>
<evidence type="ECO:0000256" key="1">
    <source>
        <dbReference type="ARBA" id="ARBA00004370"/>
    </source>
</evidence>
<feature type="transmembrane region" description="Helical" evidence="3">
    <location>
        <begin position="20"/>
        <end position="42"/>
    </location>
</feature>
<proteinExistence type="predicted"/>
<keyword evidence="3" id="KW-0812">Transmembrane</keyword>
<dbReference type="GO" id="GO:0016020">
    <property type="term" value="C:membrane"/>
    <property type="evidence" value="ECO:0007669"/>
    <property type="project" value="UniProtKB-SubCell"/>
</dbReference>
<evidence type="ECO:0008006" key="6">
    <source>
        <dbReference type="Google" id="ProtNLM"/>
    </source>
</evidence>
<dbReference type="EMBL" id="LZKJ01000085">
    <property type="protein sequence ID" value="OBI47610.1"/>
    <property type="molecule type" value="Genomic_DNA"/>
</dbReference>